<organism evidence="1 2">
    <name type="scientific">Amborella trichopoda</name>
    <dbReference type="NCBI Taxonomy" id="13333"/>
    <lineage>
        <taxon>Eukaryota</taxon>
        <taxon>Viridiplantae</taxon>
        <taxon>Streptophyta</taxon>
        <taxon>Embryophyta</taxon>
        <taxon>Tracheophyta</taxon>
        <taxon>Spermatophyta</taxon>
        <taxon>Magnoliopsida</taxon>
        <taxon>Amborellales</taxon>
        <taxon>Amborellaceae</taxon>
        <taxon>Amborella</taxon>
    </lineage>
</organism>
<sequence length="71" mass="7690">MGVEGSPKIQPSTSTDLVALAPSSWIPKVRPRSTWSNRLKDLLRDLTNWGSAAVFNGIATPKVLDTRIASL</sequence>
<accession>W1NSW5</accession>
<protein>
    <submittedName>
        <fullName evidence="1">Uncharacterized protein</fullName>
    </submittedName>
</protein>
<gene>
    <name evidence="1" type="ORF">AMTR_s00093p00155340</name>
</gene>
<reference evidence="2" key="1">
    <citation type="journal article" date="2013" name="Science">
        <title>The Amborella genome and the evolution of flowering plants.</title>
        <authorList>
            <consortium name="Amborella Genome Project"/>
        </authorList>
    </citation>
    <scope>NUCLEOTIDE SEQUENCE [LARGE SCALE GENOMIC DNA]</scope>
</reference>
<keyword evidence="2" id="KW-1185">Reference proteome</keyword>
<dbReference type="Proteomes" id="UP000017836">
    <property type="component" value="Unassembled WGS sequence"/>
</dbReference>
<proteinExistence type="predicted"/>
<evidence type="ECO:0000313" key="2">
    <source>
        <dbReference type="Proteomes" id="UP000017836"/>
    </source>
</evidence>
<name>W1NSW5_AMBTC</name>
<dbReference type="HOGENOM" id="CLU_2743433_0_0_1"/>
<evidence type="ECO:0000313" key="1">
    <source>
        <dbReference type="EMBL" id="ERM98828.1"/>
    </source>
</evidence>
<dbReference type="Gramene" id="ERM98828">
    <property type="protein sequence ID" value="ERM98828"/>
    <property type="gene ID" value="AMTR_s00093p00155340"/>
</dbReference>
<dbReference type="AlphaFoldDB" id="W1NSW5"/>
<dbReference type="EMBL" id="KI395256">
    <property type="protein sequence ID" value="ERM98828.1"/>
    <property type="molecule type" value="Genomic_DNA"/>
</dbReference>